<name>A0A8X6PDD1_NEPPI</name>
<accession>A0A8X6PDD1</accession>
<evidence type="ECO:0000313" key="2">
    <source>
        <dbReference type="Proteomes" id="UP000887013"/>
    </source>
</evidence>
<dbReference type="AlphaFoldDB" id="A0A8X6PDD1"/>
<protein>
    <submittedName>
        <fullName evidence="1">Uncharacterized protein</fullName>
    </submittedName>
</protein>
<dbReference type="EMBL" id="BMAW01019159">
    <property type="protein sequence ID" value="GFT61953.1"/>
    <property type="molecule type" value="Genomic_DNA"/>
</dbReference>
<sequence>MILAILVGITTRRSIIAVIHTINFTHRISTNIPAATSPTQPYAVYPMSGPVSYGQENGNSLWSMKCRPALLPASTTLRNSAHLTSSMLDHSSSGSRRSRQ</sequence>
<proteinExistence type="predicted"/>
<evidence type="ECO:0000313" key="1">
    <source>
        <dbReference type="EMBL" id="GFT61953.1"/>
    </source>
</evidence>
<gene>
    <name evidence="1" type="ORF">NPIL_330961</name>
</gene>
<comment type="caution">
    <text evidence="1">The sequence shown here is derived from an EMBL/GenBank/DDBJ whole genome shotgun (WGS) entry which is preliminary data.</text>
</comment>
<organism evidence="1 2">
    <name type="scientific">Nephila pilipes</name>
    <name type="common">Giant wood spider</name>
    <name type="synonym">Nephila maculata</name>
    <dbReference type="NCBI Taxonomy" id="299642"/>
    <lineage>
        <taxon>Eukaryota</taxon>
        <taxon>Metazoa</taxon>
        <taxon>Ecdysozoa</taxon>
        <taxon>Arthropoda</taxon>
        <taxon>Chelicerata</taxon>
        <taxon>Arachnida</taxon>
        <taxon>Araneae</taxon>
        <taxon>Araneomorphae</taxon>
        <taxon>Entelegynae</taxon>
        <taxon>Araneoidea</taxon>
        <taxon>Nephilidae</taxon>
        <taxon>Nephila</taxon>
    </lineage>
</organism>
<reference evidence="1" key="1">
    <citation type="submission" date="2020-08" db="EMBL/GenBank/DDBJ databases">
        <title>Multicomponent nature underlies the extraordinary mechanical properties of spider dragline silk.</title>
        <authorList>
            <person name="Kono N."/>
            <person name="Nakamura H."/>
            <person name="Mori M."/>
            <person name="Yoshida Y."/>
            <person name="Ohtoshi R."/>
            <person name="Malay A.D."/>
            <person name="Moran D.A.P."/>
            <person name="Tomita M."/>
            <person name="Numata K."/>
            <person name="Arakawa K."/>
        </authorList>
    </citation>
    <scope>NUCLEOTIDE SEQUENCE</scope>
</reference>
<dbReference type="Proteomes" id="UP000887013">
    <property type="component" value="Unassembled WGS sequence"/>
</dbReference>
<keyword evidence="2" id="KW-1185">Reference proteome</keyword>